<dbReference type="InterPro" id="IPR051677">
    <property type="entry name" value="AfsR-DnrI-RedD_regulator"/>
</dbReference>
<dbReference type="InterPro" id="IPR002182">
    <property type="entry name" value="NB-ARC"/>
</dbReference>
<dbReference type="GO" id="GO:0043531">
    <property type="term" value="F:ADP binding"/>
    <property type="evidence" value="ECO:0007669"/>
    <property type="project" value="InterPro"/>
</dbReference>
<dbReference type="InterPro" id="IPR019734">
    <property type="entry name" value="TPR_rpt"/>
</dbReference>
<dbReference type="Pfam" id="PF00486">
    <property type="entry name" value="Trans_reg_C"/>
    <property type="match status" value="1"/>
</dbReference>
<dbReference type="Gene3D" id="1.25.40.10">
    <property type="entry name" value="Tetratricopeptide repeat domain"/>
    <property type="match status" value="3"/>
</dbReference>
<dbReference type="AlphaFoldDB" id="A0A6G9XSJ5"/>
<dbReference type="InterPro" id="IPR005158">
    <property type="entry name" value="BTAD"/>
</dbReference>
<evidence type="ECO:0000259" key="8">
    <source>
        <dbReference type="PROSITE" id="PS51755"/>
    </source>
</evidence>
<dbReference type="SMART" id="SM01043">
    <property type="entry name" value="BTAD"/>
    <property type="match status" value="1"/>
</dbReference>
<dbReference type="SMART" id="SM00862">
    <property type="entry name" value="Trans_reg_C"/>
    <property type="match status" value="1"/>
</dbReference>
<feature type="domain" description="OmpR/PhoB-type" evidence="8">
    <location>
        <begin position="30"/>
        <end position="134"/>
    </location>
</feature>
<dbReference type="Gene3D" id="3.40.50.300">
    <property type="entry name" value="P-loop containing nucleotide triphosphate hydrolases"/>
    <property type="match status" value="1"/>
</dbReference>
<reference evidence="9 10" key="1">
    <citation type="journal article" date="2019" name="ACS Chem. Biol.">
        <title>Identification and Mobilization of a Cryptic Antibiotic Biosynthesis Gene Locus from a Human-Pathogenic Nocardia Isolate.</title>
        <authorList>
            <person name="Herisse M."/>
            <person name="Ishida K."/>
            <person name="Porter J.L."/>
            <person name="Howden B."/>
            <person name="Hertweck C."/>
            <person name="Stinear T.P."/>
            <person name="Pidot S.J."/>
        </authorList>
    </citation>
    <scope>NUCLEOTIDE SEQUENCE [LARGE SCALE GENOMIC DNA]</scope>
    <source>
        <strain evidence="9 10">AUSMDU00024985</strain>
    </source>
</reference>
<organism evidence="9 10">
    <name type="scientific">Nocardia brasiliensis</name>
    <dbReference type="NCBI Taxonomy" id="37326"/>
    <lineage>
        <taxon>Bacteria</taxon>
        <taxon>Bacillati</taxon>
        <taxon>Actinomycetota</taxon>
        <taxon>Actinomycetes</taxon>
        <taxon>Mycobacteriales</taxon>
        <taxon>Nocardiaceae</taxon>
        <taxon>Nocardia</taxon>
    </lineage>
</organism>
<dbReference type="SUPFAM" id="SSF52540">
    <property type="entry name" value="P-loop containing nucleoside triphosphate hydrolases"/>
    <property type="match status" value="1"/>
</dbReference>
<dbReference type="EMBL" id="CP046171">
    <property type="protein sequence ID" value="QIS03830.1"/>
    <property type="molecule type" value="Genomic_DNA"/>
</dbReference>
<dbReference type="SUPFAM" id="SSF46894">
    <property type="entry name" value="C-terminal effector domain of the bipartite response regulators"/>
    <property type="match status" value="1"/>
</dbReference>
<dbReference type="GO" id="GO:0006355">
    <property type="term" value="P:regulation of DNA-templated transcription"/>
    <property type="evidence" value="ECO:0007669"/>
    <property type="project" value="InterPro"/>
</dbReference>
<comment type="similarity">
    <text evidence="1">Belongs to the AfsR/DnrI/RedD regulatory family.</text>
</comment>
<evidence type="ECO:0000256" key="3">
    <source>
        <dbReference type="ARBA" id="ARBA00023125"/>
    </source>
</evidence>
<dbReference type="CDD" id="cd15831">
    <property type="entry name" value="BTAD"/>
    <property type="match status" value="1"/>
</dbReference>
<protein>
    <submittedName>
        <fullName evidence="9">Tetratricopeptide repeat protein</fullName>
    </submittedName>
</protein>
<feature type="DNA-binding region" description="OmpR/PhoB-type" evidence="6">
    <location>
        <begin position="30"/>
        <end position="134"/>
    </location>
</feature>
<dbReference type="PRINTS" id="PR00364">
    <property type="entry name" value="DISEASERSIST"/>
</dbReference>
<dbReference type="Pfam" id="PF03704">
    <property type="entry name" value="BTAD"/>
    <property type="match status" value="1"/>
</dbReference>
<evidence type="ECO:0000256" key="1">
    <source>
        <dbReference type="ARBA" id="ARBA00005820"/>
    </source>
</evidence>
<name>A0A6G9XSJ5_NOCBR</name>
<evidence type="ECO:0000256" key="2">
    <source>
        <dbReference type="ARBA" id="ARBA00023015"/>
    </source>
</evidence>
<dbReference type="Pfam" id="PF13424">
    <property type="entry name" value="TPR_12"/>
    <property type="match status" value="2"/>
</dbReference>
<dbReference type="PROSITE" id="PS50005">
    <property type="entry name" value="TPR"/>
    <property type="match status" value="1"/>
</dbReference>
<evidence type="ECO:0000256" key="4">
    <source>
        <dbReference type="ARBA" id="ARBA00023163"/>
    </source>
</evidence>
<evidence type="ECO:0000313" key="10">
    <source>
        <dbReference type="Proteomes" id="UP000501705"/>
    </source>
</evidence>
<evidence type="ECO:0000256" key="7">
    <source>
        <dbReference type="SAM" id="MobiDB-lite"/>
    </source>
</evidence>
<dbReference type="Proteomes" id="UP000501705">
    <property type="component" value="Chromosome"/>
</dbReference>
<dbReference type="SMART" id="SM00028">
    <property type="entry name" value="TPR"/>
    <property type="match status" value="5"/>
</dbReference>
<dbReference type="Pfam" id="PF00931">
    <property type="entry name" value="NB-ARC"/>
    <property type="match status" value="1"/>
</dbReference>
<dbReference type="GO" id="GO:0000160">
    <property type="term" value="P:phosphorelay signal transduction system"/>
    <property type="evidence" value="ECO:0007669"/>
    <property type="project" value="InterPro"/>
</dbReference>
<keyword evidence="3 6" id="KW-0238">DNA-binding</keyword>
<evidence type="ECO:0000256" key="6">
    <source>
        <dbReference type="PROSITE-ProRule" id="PRU01091"/>
    </source>
</evidence>
<keyword evidence="2" id="KW-0805">Transcription regulation</keyword>
<keyword evidence="4" id="KW-0804">Transcription</keyword>
<dbReference type="InterPro" id="IPR001867">
    <property type="entry name" value="OmpR/PhoB-type_DNA-bd"/>
</dbReference>
<dbReference type="InterPro" id="IPR036388">
    <property type="entry name" value="WH-like_DNA-bd_sf"/>
</dbReference>
<feature type="compositionally biased region" description="Low complexity" evidence="7">
    <location>
        <begin position="293"/>
        <end position="302"/>
    </location>
</feature>
<dbReference type="GO" id="GO:0003677">
    <property type="term" value="F:DNA binding"/>
    <property type="evidence" value="ECO:0007669"/>
    <property type="project" value="UniProtKB-UniRule"/>
</dbReference>
<dbReference type="SUPFAM" id="SSF48452">
    <property type="entry name" value="TPR-like"/>
    <property type="match status" value="3"/>
</dbReference>
<accession>A0A6G9XSJ5</accession>
<dbReference type="InterPro" id="IPR011990">
    <property type="entry name" value="TPR-like_helical_dom_sf"/>
</dbReference>
<evidence type="ECO:0000313" key="9">
    <source>
        <dbReference type="EMBL" id="QIS03830.1"/>
    </source>
</evidence>
<feature type="region of interest" description="Disordered" evidence="7">
    <location>
        <begin position="289"/>
        <end position="341"/>
    </location>
</feature>
<evidence type="ECO:0000256" key="5">
    <source>
        <dbReference type="PROSITE-ProRule" id="PRU00339"/>
    </source>
</evidence>
<sequence length="1122" mass="124161">MTGQTGNYPRVPALGRADAAYALRWQHMVQEGLSMARTQIRYGVLGSFTAWRDDREIELGPAKQQAVLAALMLEMNRPVTVNAIIDGVWGEHPPGDARNGVQTYVSRLRRALAPRRKVAEPALVWSETGYVLHGDPTLSDHVAFDRLLATAERCRRDSDLTAAAAHTDAALALWRGEPFSGLAGPIIEGERRRLQERYLTALEHRAGIKIALGHHAEAVAELAPLVTAYPLQERFRTLLMLGLYHCGRQAEALLVFQDAQRRLAEEIGIEPGRELRELHRRILRDEIEPPPAGAAELGGADQDAPRPAPPGDGPPTPADLGAVLEPRPETLPSRNQLPGDIADFTGRTDEMNRLLADLPPKAGRPTVLIEAIDGMAGVGKTTLAIHAAHQLGSRYPDAQLYIDLHGHAAESAPVEPMVALDRLLRAVGVPSESIPPDLDARAALWRTEIASRSALLVFDNVADADQVRPLLPGTPSCLVLITSRRRLVDLEVSQTLSLDVLAPEDAKALFAAIVDDDRVTTEPDAVEETVRLCGYLPLAIRIAAGRLRARPVWPIDRIAERLRHPSHRLEHLAAGSRSVAAALTASFQDLPPEQQRVFRLLGLHPGRDFDTYATAALADIGTCAAEQILEALVDVHLLEQVVSERYRFHNLVRDYAATLEQPANDDGAALTRLFDYYRYAAWRVGTEILPDRTSRITDLPKPNTPLPGLDSHHECVSWLHTERLNLLAVAREATRARWSDYNRLFSEILWWPYVTGLRCSDDAITMHFDAVEVARHNGEQAEECRLLVNLGYTLWRMRHCQQALVVLDDAVRLAHGMRDYSNAARAMHHSGLVYFRMARYRDALMGYHQCLLLSRLIGDRFLEGYALQGLGQVHERMGYVDDAFDYLRQAVTISDDTGDPYLRSCALMRLSDTAVRVGRYDDALAHLSAAEQSLAAISSKTLFHNYLSIRTGTVYTHLEKYEPALDSFHAALARAERNNDLILKCCTHLGIGDVHRRRGHRREALAHYERALHIACASGSPYEEVLAYDAIATVNYCSAHFSVARQHWKDALAIAVGLGIPEARRIAEHVAGIDSTFLAGRATRAADSRSAEFRRAADLIRGELTAARRTSAMAMMADPKAL</sequence>
<dbReference type="InterPro" id="IPR016032">
    <property type="entry name" value="Sig_transdc_resp-reg_C-effctor"/>
</dbReference>
<dbReference type="InterPro" id="IPR027417">
    <property type="entry name" value="P-loop_NTPase"/>
</dbReference>
<feature type="repeat" description="TPR" evidence="5">
    <location>
        <begin position="864"/>
        <end position="897"/>
    </location>
</feature>
<proteinExistence type="inferred from homology"/>
<dbReference type="PANTHER" id="PTHR35807">
    <property type="entry name" value="TRANSCRIPTIONAL REGULATOR REDD-RELATED"/>
    <property type="match status" value="1"/>
</dbReference>
<dbReference type="PANTHER" id="PTHR35807:SF1">
    <property type="entry name" value="TRANSCRIPTIONAL REGULATOR REDD"/>
    <property type="match status" value="1"/>
</dbReference>
<gene>
    <name evidence="9" type="ORF">F5X71_17205</name>
</gene>
<dbReference type="Gene3D" id="1.10.10.10">
    <property type="entry name" value="Winged helix-like DNA-binding domain superfamily/Winged helix DNA-binding domain"/>
    <property type="match status" value="1"/>
</dbReference>
<keyword evidence="5" id="KW-0802">TPR repeat</keyword>
<dbReference type="PROSITE" id="PS51755">
    <property type="entry name" value="OMPR_PHOB"/>
    <property type="match status" value="1"/>
</dbReference>
<feature type="compositionally biased region" description="Pro residues" evidence="7">
    <location>
        <begin position="306"/>
        <end position="317"/>
    </location>
</feature>